<accession>A0A1M5TAX9</accession>
<gene>
    <name evidence="1" type="ORF">SAMN02745196_00501</name>
</gene>
<proteinExistence type="predicted"/>
<name>A0A1M5TAX9_9CLOT</name>
<reference evidence="1 2" key="1">
    <citation type="submission" date="2016-11" db="EMBL/GenBank/DDBJ databases">
        <authorList>
            <person name="Jaros S."/>
            <person name="Januszkiewicz K."/>
            <person name="Wedrychowicz H."/>
        </authorList>
    </citation>
    <scope>NUCLEOTIDE SEQUENCE [LARGE SCALE GENOMIC DNA]</scope>
    <source>
        <strain evidence="1 2">DSM 3089</strain>
    </source>
</reference>
<sequence>MNLLFENFIHYLENLKIKYRTIEETEGVTVDIENELCKNAEMTFLFSKDKDDYKVNIILTTNMRKLSKKEIEAMMAEVRSLNRITPYRQYNIRDIENLELKSILYIKEPSDVKVIYRTINSMLLDFYARFKDVV</sequence>
<evidence type="ECO:0000313" key="1">
    <source>
        <dbReference type="EMBL" id="SHH47838.1"/>
    </source>
</evidence>
<dbReference type="STRING" id="1121306.SAMN02745196_00501"/>
<keyword evidence="2" id="KW-1185">Reference proteome</keyword>
<dbReference type="EMBL" id="FQXP01000003">
    <property type="protein sequence ID" value="SHH47838.1"/>
    <property type="molecule type" value="Genomic_DNA"/>
</dbReference>
<organism evidence="1 2">
    <name type="scientific">Clostridium collagenovorans DSM 3089</name>
    <dbReference type="NCBI Taxonomy" id="1121306"/>
    <lineage>
        <taxon>Bacteria</taxon>
        <taxon>Bacillati</taxon>
        <taxon>Bacillota</taxon>
        <taxon>Clostridia</taxon>
        <taxon>Eubacteriales</taxon>
        <taxon>Clostridiaceae</taxon>
        <taxon>Clostridium</taxon>
    </lineage>
</organism>
<dbReference type="RefSeq" id="WP_072829717.1">
    <property type="nucleotide sequence ID" value="NZ_FQXP01000003.1"/>
</dbReference>
<protein>
    <submittedName>
        <fullName evidence="1">Uncharacterized protein</fullName>
    </submittedName>
</protein>
<dbReference type="AlphaFoldDB" id="A0A1M5TAX9"/>
<evidence type="ECO:0000313" key="2">
    <source>
        <dbReference type="Proteomes" id="UP000184526"/>
    </source>
</evidence>
<dbReference type="Proteomes" id="UP000184526">
    <property type="component" value="Unassembled WGS sequence"/>
</dbReference>